<dbReference type="AlphaFoldDB" id="A0A383VGN3"/>
<organism evidence="1 2">
    <name type="scientific">Tetradesmus obliquus</name>
    <name type="common">Green alga</name>
    <name type="synonym">Acutodesmus obliquus</name>
    <dbReference type="NCBI Taxonomy" id="3088"/>
    <lineage>
        <taxon>Eukaryota</taxon>
        <taxon>Viridiplantae</taxon>
        <taxon>Chlorophyta</taxon>
        <taxon>core chlorophytes</taxon>
        <taxon>Chlorophyceae</taxon>
        <taxon>CS clade</taxon>
        <taxon>Sphaeropleales</taxon>
        <taxon>Scenedesmaceae</taxon>
        <taxon>Tetradesmus</taxon>
    </lineage>
</organism>
<keyword evidence="2" id="KW-1185">Reference proteome</keyword>
<evidence type="ECO:0000313" key="1">
    <source>
        <dbReference type="EMBL" id="SZX64715.1"/>
    </source>
</evidence>
<accession>A0A383VGN3</accession>
<protein>
    <submittedName>
        <fullName evidence="1">Uncharacterized protein</fullName>
    </submittedName>
</protein>
<dbReference type="Proteomes" id="UP000256970">
    <property type="component" value="Unassembled WGS sequence"/>
</dbReference>
<evidence type="ECO:0000313" key="2">
    <source>
        <dbReference type="Proteomes" id="UP000256970"/>
    </source>
</evidence>
<name>A0A383VGN3_TETOB</name>
<proteinExistence type="predicted"/>
<reference evidence="1 2" key="1">
    <citation type="submission" date="2016-10" db="EMBL/GenBank/DDBJ databases">
        <authorList>
            <person name="Cai Z."/>
        </authorList>
    </citation>
    <scope>NUCLEOTIDE SEQUENCE [LARGE SCALE GENOMIC DNA]</scope>
</reference>
<gene>
    <name evidence="1" type="ORF">BQ4739_LOCUS5207</name>
</gene>
<sequence>MYPAKFTSSQNEKIRSYLNFVPGVDRNKRVTKRMALERGFDSVKDRKNHVWGVLKGYDFDLYLRALQRGEFDASPEQMQAQAVRDQRRMAAAQEGELYMRKRPEMNIRGLAGRALTGGRIRRRVQATAKVLLKVRRFRKDGSLSEWQPEPQAYRKIILGQRSALDRLAQQWAKELVDLEQYTVSGEVGDVVVDSVEVIDGIVRRPGQAQGLEDVPMRNFNALDIVGVHAGVPREYYDRKQGTCVYDALAYFYTQSNVRGLKKYFKDPDTFYRDITTAYHARMRGRPLYNPDYDPRKDGICTADLLHGFNKKFDIPLYALDSNGFCFKHWQPLRLDRHDNNKRPALCYRVMNNHLYPEPSKVNCLRAALNDYTSKTLLPPPLKCSDAQEKGYDAVTRFKRGSGNWNVVADEPGIQHLGRTVEETGCIPDGSKISACVIGGNFTVTSYCTEKQTFVFAHQVDAVRAAYAHMGLEESEEEKPTIPGLMWKCVEAVKGAAGLARGKPSPDARAVLSSRSGANEGTTGIKAIAQVGYIHSLDNPIGTHTAFDISACHAAVMYQPPEPWGVCGPHDQVQHLRSSRRFRPTQAGLYHAVSPDLTALMKKGSAWYPRALLQLAYD</sequence>
<dbReference type="EMBL" id="FNXT01000453">
    <property type="protein sequence ID" value="SZX64715.1"/>
    <property type="molecule type" value="Genomic_DNA"/>
</dbReference>